<feature type="disulfide bond" evidence="6">
    <location>
        <begin position="129"/>
        <end position="148"/>
    </location>
</feature>
<dbReference type="PANTHER" id="PTHR19282">
    <property type="entry name" value="TETRASPANIN"/>
    <property type="match status" value="1"/>
</dbReference>
<keyword evidence="3 7" id="KW-0812">Transmembrane</keyword>
<dbReference type="PANTHER" id="PTHR19282:SF555">
    <property type="entry name" value="TETRASPANIN-2A"/>
    <property type="match status" value="1"/>
</dbReference>
<feature type="transmembrane region" description="Helical" evidence="7">
    <location>
        <begin position="174"/>
        <end position="198"/>
    </location>
</feature>
<dbReference type="PRINTS" id="PR00259">
    <property type="entry name" value="TMFOUR"/>
</dbReference>
<feature type="transmembrane region" description="Helical" evidence="7">
    <location>
        <begin position="30"/>
        <end position="57"/>
    </location>
</feature>
<evidence type="ECO:0000256" key="6">
    <source>
        <dbReference type="PIRSR" id="PIRSR002419-1"/>
    </source>
</evidence>
<dbReference type="AlphaFoldDB" id="A0A7F5R2J2"/>
<comment type="subcellular location">
    <subcellularLocation>
        <location evidence="1 7">Membrane</location>
        <topology evidence="1 7">Multi-pass membrane protein</topology>
    </subcellularLocation>
</comment>
<organism evidence="8 9">
    <name type="scientific">Agrilus planipennis</name>
    <name type="common">Emerald ash borer</name>
    <name type="synonym">Agrilus marcopoli</name>
    <dbReference type="NCBI Taxonomy" id="224129"/>
    <lineage>
        <taxon>Eukaryota</taxon>
        <taxon>Metazoa</taxon>
        <taxon>Ecdysozoa</taxon>
        <taxon>Arthropoda</taxon>
        <taxon>Hexapoda</taxon>
        <taxon>Insecta</taxon>
        <taxon>Pterygota</taxon>
        <taxon>Neoptera</taxon>
        <taxon>Endopterygota</taxon>
        <taxon>Coleoptera</taxon>
        <taxon>Polyphaga</taxon>
        <taxon>Elateriformia</taxon>
        <taxon>Buprestoidea</taxon>
        <taxon>Buprestidae</taxon>
        <taxon>Agrilinae</taxon>
        <taxon>Agrilus</taxon>
    </lineage>
</organism>
<dbReference type="GO" id="GO:0005886">
    <property type="term" value="C:plasma membrane"/>
    <property type="evidence" value="ECO:0007669"/>
    <property type="project" value="TreeGrafter"/>
</dbReference>
<dbReference type="Proteomes" id="UP000192223">
    <property type="component" value="Unplaced"/>
</dbReference>
<comment type="caution">
    <text evidence="7">Lacks conserved residue(s) required for the propagation of feature annotation.</text>
</comment>
<evidence type="ECO:0000256" key="3">
    <source>
        <dbReference type="ARBA" id="ARBA00022692"/>
    </source>
</evidence>
<proteinExistence type="inferred from homology"/>
<dbReference type="InterPro" id="IPR000301">
    <property type="entry name" value="Tetraspanin_animals"/>
</dbReference>
<keyword evidence="6" id="KW-1015">Disulfide bond</keyword>
<evidence type="ECO:0000313" key="9">
    <source>
        <dbReference type="RefSeq" id="XP_025829234.1"/>
    </source>
</evidence>
<dbReference type="OrthoDB" id="10051670at2759"/>
<gene>
    <name evidence="9" type="primary">LOC108741646</name>
</gene>
<feature type="disulfide bond" evidence="6">
    <location>
        <begin position="128"/>
        <end position="161"/>
    </location>
</feature>
<keyword evidence="8" id="KW-1185">Reference proteome</keyword>
<evidence type="ECO:0000313" key="8">
    <source>
        <dbReference type="Proteomes" id="UP000192223"/>
    </source>
</evidence>
<evidence type="ECO:0000256" key="5">
    <source>
        <dbReference type="ARBA" id="ARBA00023136"/>
    </source>
</evidence>
<keyword evidence="5 7" id="KW-0472">Membrane</keyword>
<dbReference type="InParanoid" id="A0A7F5R2J2"/>
<protein>
    <recommendedName>
        <fullName evidence="7">Tetraspanin</fullName>
    </recommendedName>
</protein>
<dbReference type="SUPFAM" id="SSF48652">
    <property type="entry name" value="Tetraspanin"/>
    <property type="match status" value="1"/>
</dbReference>
<dbReference type="PIRSF" id="PIRSF002419">
    <property type="entry name" value="Tetraspanin"/>
    <property type="match status" value="1"/>
</dbReference>
<keyword evidence="4 7" id="KW-1133">Transmembrane helix</keyword>
<dbReference type="KEGG" id="apln:108741646"/>
<dbReference type="InterPro" id="IPR018499">
    <property type="entry name" value="Tetraspanin/Peripherin"/>
</dbReference>
<dbReference type="FunCoup" id="A0A7F5R2J2">
    <property type="interactions" value="5"/>
</dbReference>
<evidence type="ECO:0000256" key="2">
    <source>
        <dbReference type="ARBA" id="ARBA00006840"/>
    </source>
</evidence>
<feature type="transmembrane region" description="Helical" evidence="7">
    <location>
        <begin position="64"/>
        <end position="86"/>
    </location>
</feature>
<name>A0A7F5R2J2_AGRPL</name>
<dbReference type="Gene3D" id="1.10.1450.10">
    <property type="entry name" value="Tetraspanin"/>
    <property type="match status" value="1"/>
</dbReference>
<dbReference type="Pfam" id="PF00335">
    <property type="entry name" value="Tetraspanin"/>
    <property type="match status" value="1"/>
</dbReference>
<dbReference type="GeneID" id="108741646"/>
<accession>A0A7F5R2J2</accession>
<dbReference type="CDD" id="cd03127">
    <property type="entry name" value="tetraspanin_LEL"/>
    <property type="match status" value="1"/>
</dbReference>
<dbReference type="RefSeq" id="XP_025829234.1">
    <property type="nucleotide sequence ID" value="XM_025973449.1"/>
</dbReference>
<sequence length="213" mass="23727">MIGASIFALCCWLRFEPGIGEWVTELDLQVFYIGLYILILGAIIMMVVAFIGCLSALQENSLTLFVYIVTQALGFVVAIVGSAVLLEYSTRNSAMQPLIRESMRRLIINSHYDKAQYTLAMIQENVGCCGADGPHDYISLQHPLPTTCRDTVTGNPFFHGCVDELTWFFEEKTAWVTGLAMIVALIHVINAVLGLVLIQALKKEEDEAEAYRR</sequence>
<evidence type="ECO:0000256" key="1">
    <source>
        <dbReference type="ARBA" id="ARBA00004141"/>
    </source>
</evidence>
<comment type="similarity">
    <text evidence="2 7">Belongs to the tetraspanin (TM4SF) family.</text>
</comment>
<dbReference type="InterPro" id="IPR008952">
    <property type="entry name" value="Tetraspanin_EC2_sf"/>
</dbReference>
<evidence type="ECO:0000256" key="7">
    <source>
        <dbReference type="RuleBase" id="RU361218"/>
    </source>
</evidence>
<reference evidence="9" key="1">
    <citation type="submission" date="2025-08" db="UniProtKB">
        <authorList>
            <consortium name="RefSeq"/>
        </authorList>
    </citation>
    <scope>IDENTIFICATION</scope>
    <source>
        <tissue evidence="9">Entire body</tissue>
    </source>
</reference>
<evidence type="ECO:0000256" key="4">
    <source>
        <dbReference type="ARBA" id="ARBA00022989"/>
    </source>
</evidence>